<keyword evidence="3" id="KW-1185">Reference proteome</keyword>
<feature type="region of interest" description="Disordered" evidence="1">
    <location>
        <begin position="117"/>
        <end position="148"/>
    </location>
</feature>
<dbReference type="GO" id="GO:0005643">
    <property type="term" value="C:nuclear pore"/>
    <property type="evidence" value="ECO:0007669"/>
    <property type="project" value="TreeGrafter"/>
</dbReference>
<dbReference type="PANTHER" id="PTHR14494:SF0">
    <property type="entry name" value="ALADIN"/>
    <property type="match status" value="1"/>
</dbReference>
<evidence type="ECO:0000313" key="2">
    <source>
        <dbReference type="EMBL" id="EEH55998.1"/>
    </source>
</evidence>
<dbReference type="RefSeq" id="XP_003060046.1">
    <property type="nucleotide sequence ID" value="XM_003060000.1"/>
</dbReference>
<dbReference type="GO" id="GO:0006913">
    <property type="term" value="P:nucleocytoplasmic transport"/>
    <property type="evidence" value="ECO:0007669"/>
    <property type="project" value="TreeGrafter"/>
</dbReference>
<sequence length="602" mass="60887">MAPSSDALCEIRSALTLRSAIGAGKKRAEHSFEATTPIQLPEAGRAIPPATKPTPATFATTDAPTRARGWLAAVFLGAAFPPSPPVADGLTAPVAWHAHQPRLATVDGSGRVLVHADPAGIDGRGADDDGGGGDGRRSPKKTAAPSVLRHSLHQGARALAWRPMAGATLAVAGAHGVCVWSHEPSECGGGGGAVSGVAGRGRIGGAPEWRLRHLREDAPLEDDDANDPYKAASTEGLNRVFAFVKRMVKVPSLATALATLSPASAFSSVSNGRGASRNQNKNARRGAVNMSKGASSSSSSSSSSQGLFDSPFGGGVLYDTLTWHPRGALLAAGSADRRYVAVWDVGTGRCARVSSGFAGVAKLLWSPCGGYLFASHPRGGFTVWETRGWSAAKWDTGGEDRRVTAAAWGRSGDGDGDGDAGGAVLLLAVSGGGGSLTAAHFPPSGAPSLLAQLLPVDLPRLTETTRDDGGAPARDDAGGGGGVDVADMTWDPSSSRLAVVLDASAPRRDDDGGAREPGRVALYATTTRPVVRASLLGYVSAPGVRDVGMRLGVGGPARAVAMAGPGGGRGGGGGDGGEEASSTLAVCWEGGGVSVCPLYFPR</sequence>
<dbReference type="STRING" id="564608.C1MVI9"/>
<dbReference type="AlphaFoldDB" id="C1MVI9"/>
<proteinExistence type="predicted"/>
<dbReference type="KEGG" id="mpp:MICPUCDRAFT_59396"/>
<dbReference type="eggNOG" id="KOG2139">
    <property type="taxonomic scope" value="Eukaryota"/>
</dbReference>
<protein>
    <submittedName>
        <fullName evidence="2">Predicted protein</fullName>
    </submittedName>
</protein>
<dbReference type="InterPro" id="IPR045139">
    <property type="entry name" value="Aladin"/>
</dbReference>
<feature type="compositionally biased region" description="Low complexity" evidence="1">
    <location>
        <begin position="295"/>
        <end position="304"/>
    </location>
</feature>
<dbReference type="OMA" id="NERGAHE"/>
<dbReference type="GeneID" id="9685199"/>
<feature type="compositionally biased region" description="Basic and acidic residues" evidence="1">
    <location>
        <begin position="463"/>
        <end position="477"/>
    </location>
</feature>
<dbReference type="Proteomes" id="UP000001876">
    <property type="component" value="Unassembled WGS sequence"/>
</dbReference>
<feature type="region of interest" description="Disordered" evidence="1">
    <location>
        <begin position="462"/>
        <end position="489"/>
    </location>
</feature>
<feature type="compositionally biased region" description="Polar residues" evidence="1">
    <location>
        <begin position="269"/>
        <end position="281"/>
    </location>
</feature>
<accession>C1MVI9</accession>
<name>C1MVI9_MICPC</name>
<evidence type="ECO:0000313" key="3">
    <source>
        <dbReference type="Proteomes" id="UP000001876"/>
    </source>
</evidence>
<organism evidence="3">
    <name type="scientific">Micromonas pusilla (strain CCMP1545)</name>
    <name type="common">Picoplanktonic green alga</name>
    <dbReference type="NCBI Taxonomy" id="564608"/>
    <lineage>
        <taxon>Eukaryota</taxon>
        <taxon>Viridiplantae</taxon>
        <taxon>Chlorophyta</taxon>
        <taxon>Mamiellophyceae</taxon>
        <taxon>Mamiellales</taxon>
        <taxon>Mamiellaceae</taxon>
        <taxon>Micromonas</taxon>
    </lineage>
</organism>
<dbReference type="InterPro" id="IPR015943">
    <property type="entry name" value="WD40/YVTN_repeat-like_dom_sf"/>
</dbReference>
<gene>
    <name evidence="2" type="ORF">MICPUCDRAFT_59396</name>
</gene>
<dbReference type="OrthoDB" id="411991at2759"/>
<feature type="region of interest" description="Disordered" evidence="1">
    <location>
        <begin position="266"/>
        <end position="306"/>
    </location>
</feature>
<dbReference type="EMBL" id="GG663741">
    <property type="protein sequence ID" value="EEH55998.1"/>
    <property type="molecule type" value="Genomic_DNA"/>
</dbReference>
<dbReference type="PANTHER" id="PTHR14494">
    <property type="entry name" value="ALADIN/ADRACALIN/AAAS"/>
    <property type="match status" value="1"/>
</dbReference>
<dbReference type="Gene3D" id="2.130.10.10">
    <property type="entry name" value="YVTN repeat-like/Quinoprotein amine dehydrogenase"/>
    <property type="match status" value="1"/>
</dbReference>
<dbReference type="SUPFAM" id="SSF82171">
    <property type="entry name" value="DPP6 N-terminal domain-like"/>
    <property type="match status" value="1"/>
</dbReference>
<reference evidence="2 3" key="1">
    <citation type="journal article" date="2009" name="Science">
        <title>Green evolution and dynamic adaptations revealed by genomes of the marine picoeukaryotes Micromonas.</title>
        <authorList>
            <person name="Worden A.Z."/>
            <person name="Lee J.H."/>
            <person name="Mock T."/>
            <person name="Rouze P."/>
            <person name="Simmons M.P."/>
            <person name="Aerts A.L."/>
            <person name="Allen A.E."/>
            <person name="Cuvelier M.L."/>
            <person name="Derelle E."/>
            <person name="Everett M.V."/>
            <person name="Foulon E."/>
            <person name="Grimwood J."/>
            <person name="Gundlach H."/>
            <person name="Henrissat B."/>
            <person name="Napoli C."/>
            <person name="McDonald S.M."/>
            <person name="Parker M.S."/>
            <person name="Rombauts S."/>
            <person name="Salamov A."/>
            <person name="Von Dassow P."/>
            <person name="Badger J.H."/>
            <person name="Coutinho P.M."/>
            <person name="Demir E."/>
            <person name="Dubchak I."/>
            <person name="Gentemann C."/>
            <person name="Eikrem W."/>
            <person name="Gready J.E."/>
            <person name="John U."/>
            <person name="Lanier W."/>
            <person name="Lindquist E.A."/>
            <person name="Lucas S."/>
            <person name="Mayer K.F."/>
            <person name="Moreau H."/>
            <person name="Not F."/>
            <person name="Otillar R."/>
            <person name="Panaud O."/>
            <person name="Pangilinan J."/>
            <person name="Paulsen I."/>
            <person name="Piegu B."/>
            <person name="Poliakov A."/>
            <person name="Robbens S."/>
            <person name="Schmutz J."/>
            <person name="Toulza E."/>
            <person name="Wyss T."/>
            <person name="Zelensky A."/>
            <person name="Zhou K."/>
            <person name="Armbrust E.V."/>
            <person name="Bhattacharya D."/>
            <person name="Goodenough U.W."/>
            <person name="Van de Peer Y."/>
            <person name="Grigoriev I.V."/>
        </authorList>
    </citation>
    <scope>NUCLEOTIDE SEQUENCE [LARGE SCALE GENOMIC DNA]</scope>
    <source>
        <strain evidence="2 3">CCMP1545</strain>
    </source>
</reference>
<evidence type="ECO:0000256" key="1">
    <source>
        <dbReference type="SAM" id="MobiDB-lite"/>
    </source>
</evidence>